<sequence length="230" mass="27477">MDQKAYEHCLVVHKHCFTLVTDGIDFHQEAGFMTPIYLTMMWRRTEFLQHVLEMGYNFIFTDTDIMWFRDPFPQFYSDADFQIACDQYTGKPNDMNNRPNGGYMYVKSNNRSREFYKFWTTSRETYPGTNEQDVFNIIKFDPYISKIGFKVKFLDTAYFGGFCTPSRDLNLVCTMHANCCFGLDNKLYDLRLMLQDWRAFMSLPKDLKHEWIVSWRVPQKCKYSKPPKKL</sequence>
<dbReference type="AlphaFoldDB" id="A0AAV5JFG4"/>
<dbReference type="Proteomes" id="UP001054252">
    <property type="component" value="Unassembled WGS sequence"/>
</dbReference>
<proteinExistence type="predicted"/>
<evidence type="ECO:0000259" key="1">
    <source>
        <dbReference type="Pfam" id="PF03407"/>
    </source>
</evidence>
<evidence type="ECO:0000313" key="2">
    <source>
        <dbReference type="EMBL" id="GKV13358.1"/>
    </source>
</evidence>
<dbReference type="InterPro" id="IPR044821">
    <property type="entry name" value="At1g28695/At4g15970-like"/>
</dbReference>
<evidence type="ECO:0000313" key="3">
    <source>
        <dbReference type="Proteomes" id="UP001054252"/>
    </source>
</evidence>
<keyword evidence="3" id="KW-1185">Reference proteome</keyword>
<gene>
    <name evidence="2" type="ORF">SLEP1_g24369</name>
</gene>
<feature type="domain" description="Nucleotide-diphospho-sugar transferase" evidence="1">
    <location>
        <begin position="1"/>
        <end position="190"/>
    </location>
</feature>
<reference evidence="2 3" key="1">
    <citation type="journal article" date="2021" name="Commun. Biol.">
        <title>The genome of Shorea leprosula (Dipterocarpaceae) highlights the ecological relevance of drought in aseasonal tropical rainforests.</title>
        <authorList>
            <person name="Ng K.K.S."/>
            <person name="Kobayashi M.J."/>
            <person name="Fawcett J.A."/>
            <person name="Hatakeyama M."/>
            <person name="Paape T."/>
            <person name="Ng C.H."/>
            <person name="Ang C.C."/>
            <person name="Tnah L.H."/>
            <person name="Lee C.T."/>
            <person name="Nishiyama T."/>
            <person name="Sese J."/>
            <person name="O'Brien M.J."/>
            <person name="Copetti D."/>
            <person name="Mohd Noor M.I."/>
            <person name="Ong R.C."/>
            <person name="Putra M."/>
            <person name="Sireger I.Z."/>
            <person name="Indrioko S."/>
            <person name="Kosugi Y."/>
            <person name="Izuno A."/>
            <person name="Isagi Y."/>
            <person name="Lee S.L."/>
            <person name="Shimizu K.K."/>
        </authorList>
    </citation>
    <scope>NUCLEOTIDE SEQUENCE [LARGE SCALE GENOMIC DNA]</scope>
    <source>
        <strain evidence="2">214</strain>
    </source>
</reference>
<name>A0AAV5JFG4_9ROSI</name>
<dbReference type="InterPro" id="IPR005069">
    <property type="entry name" value="Nucl-diP-sugar_transferase"/>
</dbReference>
<dbReference type="Pfam" id="PF03407">
    <property type="entry name" value="Nucleotid_trans"/>
    <property type="match status" value="1"/>
</dbReference>
<protein>
    <recommendedName>
        <fullName evidence="1">Nucleotide-diphospho-sugar transferase domain-containing protein</fullName>
    </recommendedName>
</protein>
<dbReference type="PANTHER" id="PTHR46038:SF38">
    <property type="entry name" value="GLYCOSYLTRANSFERASE-RELATED"/>
    <property type="match status" value="1"/>
</dbReference>
<organism evidence="2 3">
    <name type="scientific">Rubroshorea leprosula</name>
    <dbReference type="NCBI Taxonomy" id="152421"/>
    <lineage>
        <taxon>Eukaryota</taxon>
        <taxon>Viridiplantae</taxon>
        <taxon>Streptophyta</taxon>
        <taxon>Embryophyta</taxon>
        <taxon>Tracheophyta</taxon>
        <taxon>Spermatophyta</taxon>
        <taxon>Magnoliopsida</taxon>
        <taxon>eudicotyledons</taxon>
        <taxon>Gunneridae</taxon>
        <taxon>Pentapetalae</taxon>
        <taxon>rosids</taxon>
        <taxon>malvids</taxon>
        <taxon>Malvales</taxon>
        <taxon>Dipterocarpaceae</taxon>
        <taxon>Rubroshorea</taxon>
    </lineage>
</organism>
<accession>A0AAV5JFG4</accession>
<dbReference type="PANTHER" id="PTHR46038">
    <property type="entry name" value="EXPRESSED PROTEIN-RELATED"/>
    <property type="match status" value="1"/>
</dbReference>
<dbReference type="EMBL" id="BPVZ01000038">
    <property type="protein sequence ID" value="GKV13358.1"/>
    <property type="molecule type" value="Genomic_DNA"/>
</dbReference>
<comment type="caution">
    <text evidence="2">The sequence shown here is derived from an EMBL/GenBank/DDBJ whole genome shotgun (WGS) entry which is preliminary data.</text>
</comment>